<organism evidence="1 2">
    <name type="scientific">Plastoroseomonas hellenica</name>
    <dbReference type="NCBI Taxonomy" id="2687306"/>
    <lineage>
        <taxon>Bacteria</taxon>
        <taxon>Pseudomonadati</taxon>
        <taxon>Pseudomonadota</taxon>
        <taxon>Alphaproteobacteria</taxon>
        <taxon>Acetobacterales</taxon>
        <taxon>Acetobacteraceae</taxon>
        <taxon>Plastoroseomonas</taxon>
    </lineage>
</organism>
<dbReference type="PANTHER" id="PTHR34598">
    <property type="entry name" value="BLL6449 PROTEIN"/>
    <property type="match status" value="1"/>
</dbReference>
<dbReference type="EMBL" id="JAAGBB010000027">
    <property type="protein sequence ID" value="MBR0666863.1"/>
    <property type="molecule type" value="Genomic_DNA"/>
</dbReference>
<dbReference type="Proteomes" id="UP001196870">
    <property type="component" value="Unassembled WGS sequence"/>
</dbReference>
<dbReference type="GO" id="GO:0032259">
    <property type="term" value="P:methylation"/>
    <property type="evidence" value="ECO:0007669"/>
    <property type="project" value="UniProtKB-KW"/>
</dbReference>
<proteinExistence type="predicted"/>
<name>A0ABS5F315_9PROT</name>
<comment type="caution">
    <text evidence="1">The sequence shown here is derived from an EMBL/GenBank/DDBJ whole genome shotgun (WGS) entry which is preliminary data.</text>
</comment>
<dbReference type="PANTHER" id="PTHR34598:SF3">
    <property type="entry name" value="OXIDOREDUCTASE AN1597"/>
    <property type="match status" value="1"/>
</dbReference>
<dbReference type="GO" id="GO:0008168">
    <property type="term" value="F:methyltransferase activity"/>
    <property type="evidence" value="ECO:0007669"/>
    <property type="project" value="UniProtKB-KW"/>
</dbReference>
<keyword evidence="1" id="KW-0489">Methyltransferase</keyword>
<reference evidence="2" key="1">
    <citation type="journal article" date="2021" name="Syst. Appl. Microbiol.">
        <title>Roseomonas hellenica sp. nov., isolated from roots of wild-growing Alkanna tinctoria.</title>
        <authorList>
            <person name="Rat A."/>
            <person name="Naranjo H.D."/>
            <person name="Lebbe L."/>
            <person name="Cnockaert M."/>
            <person name="Krigas N."/>
            <person name="Grigoriadou K."/>
            <person name="Maloupa E."/>
            <person name="Willems A."/>
        </authorList>
    </citation>
    <scope>NUCLEOTIDE SEQUENCE [LARGE SCALE GENOMIC DNA]</scope>
    <source>
        <strain evidence="2">LMG 31523</strain>
    </source>
</reference>
<dbReference type="NCBIfam" id="NF041278">
    <property type="entry name" value="CmcJ_NvfI_EfuI"/>
    <property type="match status" value="1"/>
</dbReference>
<dbReference type="InterPro" id="IPR044053">
    <property type="entry name" value="AsaB-like"/>
</dbReference>
<evidence type="ECO:0000313" key="1">
    <source>
        <dbReference type="EMBL" id="MBR0666863.1"/>
    </source>
</evidence>
<dbReference type="RefSeq" id="WP_211854642.1">
    <property type="nucleotide sequence ID" value="NZ_JAAGBB010000027.1"/>
</dbReference>
<gene>
    <name evidence="1" type="ORF">GXW71_21055</name>
</gene>
<accession>A0ABS5F315</accession>
<protein>
    <submittedName>
        <fullName evidence="1">Methyltransferase</fullName>
    </submittedName>
</protein>
<evidence type="ECO:0000313" key="2">
    <source>
        <dbReference type="Proteomes" id="UP001196870"/>
    </source>
</evidence>
<keyword evidence="1" id="KW-0808">Transferase</keyword>
<keyword evidence="2" id="KW-1185">Reference proteome</keyword>
<sequence>MPQSSHIEATLNFLRPVAGRPARYVTDPPPGVPRTNIESEPHRVTIENGRLREHSFTLDAHGFALLRAPTRFTDFYDEDAIRDRYLPEVEAVLKQALGASRVVAFDHNVRNARRAAIDAALREPAKRVHNDYTYRSAPQRVRDVLPEEAERLLTRRFAIVNLWRPIAPVLESPLALAEGLSIAERDLVASDLIYAGRIGETFSVTWNPAHRWVYFPHQQPEEALLIKCYDSAIDGRARLSAHGAFDDPTSPPDAPPRESIEVRTLVFWDAEHPADA</sequence>